<proteinExistence type="predicted"/>
<keyword evidence="2" id="KW-1185">Reference proteome</keyword>
<dbReference type="Proteomes" id="UP000789375">
    <property type="component" value="Unassembled WGS sequence"/>
</dbReference>
<dbReference type="AlphaFoldDB" id="A0A9N9D5P3"/>
<evidence type="ECO:0000313" key="2">
    <source>
        <dbReference type="Proteomes" id="UP000789375"/>
    </source>
</evidence>
<reference evidence="1" key="1">
    <citation type="submission" date="2021-06" db="EMBL/GenBank/DDBJ databases">
        <authorList>
            <person name="Kallberg Y."/>
            <person name="Tangrot J."/>
            <person name="Rosling A."/>
        </authorList>
    </citation>
    <scope>NUCLEOTIDE SEQUENCE</scope>
    <source>
        <strain evidence="1">87-6 pot B 2015</strain>
    </source>
</reference>
<gene>
    <name evidence="1" type="ORF">FMOSSE_LOCUS10131</name>
</gene>
<accession>A0A9N9D5P3</accession>
<name>A0A9N9D5P3_FUNMO</name>
<organism evidence="1 2">
    <name type="scientific">Funneliformis mosseae</name>
    <name type="common">Endomycorrhizal fungus</name>
    <name type="synonym">Glomus mosseae</name>
    <dbReference type="NCBI Taxonomy" id="27381"/>
    <lineage>
        <taxon>Eukaryota</taxon>
        <taxon>Fungi</taxon>
        <taxon>Fungi incertae sedis</taxon>
        <taxon>Mucoromycota</taxon>
        <taxon>Glomeromycotina</taxon>
        <taxon>Glomeromycetes</taxon>
        <taxon>Glomerales</taxon>
        <taxon>Glomeraceae</taxon>
        <taxon>Funneliformis</taxon>
    </lineage>
</organism>
<dbReference type="EMBL" id="CAJVPP010003221">
    <property type="protein sequence ID" value="CAG8623877.1"/>
    <property type="molecule type" value="Genomic_DNA"/>
</dbReference>
<comment type="caution">
    <text evidence="1">The sequence shown here is derived from an EMBL/GenBank/DDBJ whole genome shotgun (WGS) entry which is preliminary data.</text>
</comment>
<protein>
    <submittedName>
        <fullName evidence="1">16312_t:CDS:1</fullName>
    </submittedName>
</protein>
<sequence length="39" mass="4266">MPVVPSAKKTGTTISEDIKQQICVKTKAFILIAQQSSKF</sequence>
<evidence type="ECO:0000313" key="1">
    <source>
        <dbReference type="EMBL" id="CAG8623877.1"/>
    </source>
</evidence>